<evidence type="ECO:0000256" key="1">
    <source>
        <dbReference type="SAM" id="MobiDB-lite"/>
    </source>
</evidence>
<dbReference type="EnsemblMetazoa" id="XM_022810919">
    <property type="protein sequence ID" value="XP_022666654"/>
    <property type="gene ID" value="LOC111252666"/>
</dbReference>
<protein>
    <recommendedName>
        <fullName evidence="3">Chitin-binding type-2 domain-containing protein</fullName>
    </recommendedName>
</protein>
<evidence type="ECO:0000256" key="2">
    <source>
        <dbReference type="SAM" id="SignalP"/>
    </source>
</evidence>
<dbReference type="Proteomes" id="UP000594260">
    <property type="component" value="Unplaced"/>
</dbReference>
<dbReference type="GeneID" id="111252666"/>
<dbReference type="OrthoDB" id="6407151at2759"/>
<dbReference type="InterPro" id="IPR052976">
    <property type="entry name" value="Scoloptoxin-like"/>
</dbReference>
<sequence>MKMLISFRTPLMLITVTAVATADAASINRDAATNRVIEYDVSGRAPDEEVVPGGLETGLGLQLPAGAELVVGDYVQTTFSCEDEQHQKYGYYADVDNNCKVFHVCNPIRSPSSSPQHLQQYPDFSDVNVLQYSFYCGNGTVFDQFSMTCAFEDDAIPCNNSPEFFYLNDNLGIEDAPLLTDNDIARKMALIEASRGQQSTQTEASPTQPPVDEVVSGSDESTLSTKAPFRAQTPSYGKRHSPPQAKRPLDSPQQKQTKPSPQQQQSQSKRPAHQPKYSTVSTVQPSTHTGKDQTTIANTSITTSIS</sequence>
<dbReference type="PANTHER" id="PTHR22933">
    <property type="entry name" value="FI18007P1-RELATED"/>
    <property type="match status" value="1"/>
</dbReference>
<dbReference type="PANTHER" id="PTHR22933:SF43">
    <property type="entry name" value="LP10131P"/>
    <property type="match status" value="1"/>
</dbReference>
<dbReference type="InParanoid" id="A0A7M7KGX4"/>
<feature type="chain" id="PRO_5029521161" description="Chitin-binding type-2 domain-containing protein" evidence="2">
    <location>
        <begin position="25"/>
        <end position="306"/>
    </location>
</feature>
<feature type="region of interest" description="Disordered" evidence="1">
    <location>
        <begin position="195"/>
        <end position="306"/>
    </location>
</feature>
<feature type="domain" description="Chitin-binding type-2" evidence="3">
    <location>
        <begin position="78"/>
        <end position="160"/>
    </location>
</feature>
<evidence type="ECO:0000313" key="5">
    <source>
        <dbReference type="Proteomes" id="UP000594260"/>
    </source>
</evidence>
<evidence type="ECO:0000313" key="4">
    <source>
        <dbReference type="EnsemblMetazoa" id="XP_022666654"/>
    </source>
</evidence>
<keyword evidence="2" id="KW-0732">Signal</keyword>
<feature type="compositionally biased region" description="Low complexity" evidence="1">
    <location>
        <begin position="294"/>
        <end position="306"/>
    </location>
</feature>
<dbReference type="GO" id="GO:0008061">
    <property type="term" value="F:chitin binding"/>
    <property type="evidence" value="ECO:0007669"/>
    <property type="project" value="InterPro"/>
</dbReference>
<feature type="compositionally biased region" description="Polar residues" evidence="1">
    <location>
        <begin position="276"/>
        <end position="288"/>
    </location>
</feature>
<dbReference type="KEGG" id="vde:111252666"/>
<dbReference type="InterPro" id="IPR002557">
    <property type="entry name" value="Chitin-bd_dom"/>
</dbReference>
<organism evidence="4 5">
    <name type="scientific">Varroa destructor</name>
    <name type="common">Honeybee mite</name>
    <dbReference type="NCBI Taxonomy" id="109461"/>
    <lineage>
        <taxon>Eukaryota</taxon>
        <taxon>Metazoa</taxon>
        <taxon>Ecdysozoa</taxon>
        <taxon>Arthropoda</taxon>
        <taxon>Chelicerata</taxon>
        <taxon>Arachnida</taxon>
        <taxon>Acari</taxon>
        <taxon>Parasitiformes</taxon>
        <taxon>Mesostigmata</taxon>
        <taxon>Gamasina</taxon>
        <taxon>Dermanyssoidea</taxon>
        <taxon>Varroidae</taxon>
        <taxon>Varroa</taxon>
    </lineage>
</organism>
<name>A0A7M7KGX4_VARDE</name>
<accession>A0A7M7KGX4</accession>
<reference evidence="4" key="1">
    <citation type="submission" date="2021-01" db="UniProtKB">
        <authorList>
            <consortium name="EnsemblMetazoa"/>
        </authorList>
    </citation>
    <scope>IDENTIFICATION</scope>
</reference>
<dbReference type="AlphaFoldDB" id="A0A7M7KGX4"/>
<dbReference type="RefSeq" id="XP_022666654.1">
    <property type="nucleotide sequence ID" value="XM_022810919.1"/>
</dbReference>
<evidence type="ECO:0000259" key="3">
    <source>
        <dbReference type="PROSITE" id="PS50940"/>
    </source>
</evidence>
<keyword evidence="5" id="KW-1185">Reference proteome</keyword>
<feature type="signal peptide" evidence="2">
    <location>
        <begin position="1"/>
        <end position="24"/>
    </location>
</feature>
<proteinExistence type="predicted"/>
<feature type="compositionally biased region" description="Polar residues" evidence="1">
    <location>
        <begin position="195"/>
        <end position="206"/>
    </location>
</feature>
<feature type="compositionally biased region" description="Low complexity" evidence="1">
    <location>
        <begin position="251"/>
        <end position="269"/>
    </location>
</feature>
<dbReference type="GO" id="GO:0005576">
    <property type="term" value="C:extracellular region"/>
    <property type="evidence" value="ECO:0007669"/>
    <property type="project" value="InterPro"/>
</dbReference>
<dbReference type="PROSITE" id="PS50940">
    <property type="entry name" value="CHIT_BIND_II"/>
    <property type="match status" value="1"/>
</dbReference>